<dbReference type="AlphaFoldDB" id="A0A0P0FE72"/>
<dbReference type="RefSeq" id="WP_004301229.1">
    <property type="nucleotide sequence ID" value="NZ_CAXSMB010000007.1"/>
</dbReference>
<dbReference type="PATRIC" id="fig|818.23.peg.4191"/>
<organism evidence="1 2">
    <name type="scientific">Bacteroides thetaiotaomicron</name>
    <dbReference type="NCBI Taxonomy" id="818"/>
    <lineage>
        <taxon>Bacteria</taxon>
        <taxon>Pseudomonadati</taxon>
        <taxon>Bacteroidota</taxon>
        <taxon>Bacteroidia</taxon>
        <taxon>Bacteroidales</taxon>
        <taxon>Bacteroidaceae</taxon>
        <taxon>Bacteroides</taxon>
    </lineage>
</organism>
<dbReference type="EMBL" id="CZBI01000003">
    <property type="protein sequence ID" value="CUQ00297.1"/>
    <property type="molecule type" value="Genomic_DNA"/>
</dbReference>
<dbReference type="GeneID" id="29452120"/>
<evidence type="ECO:0000313" key="2">
    <source>
        <dbReference type="Proteomes" id="UP000095541"/>
    </source>
</evidence>
<gene>
    <name evidence="1" type="ORF">ERS852557_02428</name>
</gene>
<sequence>MLLNILLLIFCAIPFGVSMSLYKNNKRFMTPFYMAMARSGNARKLYVQVWLICLLLFHYVYACGHMGEFGILLSTGVCAAMFSFRWTDNWLRRLLDRPGAFVTLASVALVIGFVPHLYTLAITITYLLLAALFYPSVRVMSECKDTGTLSGWAKHPGMLSESYHDNHHANLPHEADSGNTDISAQYESLKPNENEK</sequence>
<name>A0A0P0FE72_BACT4</name>
<accession>A0A0P0FE72</accession>
<protein>
    <submittedName>
        <fullName evidence="1">Uncharacterized protein</fullName>
    </submittedName>
</protein>
<dbReference type="Proteomes" id="UP000095541">
    <property type="component" value="Unassembled WGS sequence"/>
</dbReference>
<reference evidence="1 2" key="1">
    <citation type="submission" date="2015-09" db="EMBL/GenBank/DDBJ databases">
        <authorList>
            <consortium name="Pathogen Informatics"/>
        </authorList>
    </citation>
    <scope>NUCLEOTIDE SEQUENCE [LARGE SCALE GENOMIC DNA]</scope>
    <source>
        <strain evidence="1 2">2789STDY5834945</strain>
    </source>
</reference>
<proteinExistence type="predicted"/>
<dbReference type="KEGG" id="btho:Btheta7330_04071"/>
<evidence type="ECO:0000313" key="1">
    <source>
        <dbReference type="EMBL" id="CUQ00297.1"/>
    </source>
</evidence>